<feature type="region of interest" description="Disordered" evidence="1">
    <location>
        <begin position="1"/>
        <end position="35"/>
    </location>
</feature>
<name>A0A939HF46_9MICC</name>
<feature type="transmembrane region" description="Helical" evidence="2">
    <location>
        <begin position="133"/>
        <end position="152"/>
    </location>
</feature>
<feature type="transmembrane region" description="Helical" evidence="2">
    <location>
        <begin position="72"/>
        <end position="97"/>
    </location>
</feature>
<dbReference type="EMBL" id="JAFNLL010000004">
    <property type="protein sequence ID" value="MBO1266842.1"/>
    <property type="molecule type" value="Genomic_DNA"/>
</dbReference>
<keyword evidence="4" id="KW-1185">Reference proteome</keyword>
<reference evidence="3" key="1">
    <citation type="submission" date="2021-03" db="EMBL/GenBank/DDBJ databases">
        <title>A new species, PO-11, isolated from a karst cave deposit.</title>
        <authorList>
            <person name="Zhaoxiaoyong W."/>
        </authorList>
    </citation>
    <scope>NUCLEOTIDE SEQUENCE</scope>
    <source>
        <strain evidence="3">PO-11</strain>
    </source>
</reference>
<keyword evidence="2" id="KW-1133">Transmembrane helix</keyword>
<sequence length="170" mass="17156">MSRPPVNPAQPAFGPEENGEPGASPGGFAGEAGSARPAGPRPLGIIIVSLVVGAEALTLLGAAAVYGYQLAIGAPVTSFAGALFTLALLLGLSAWLFATGLFLFRGYRWTRAAALVAQLFVLTIGVPTLAEGVVLPGLVMVLPAVAAILFLFGKRVISFASRTGGSAPVL</sequence>
<feature type="transmembrane region" description="Helical" evidence="2">
    <location>
        <begin position="43"/>
        <end position="66"/>
    </location>
</feature>
<evidence type="ECO:0000256" key="2">
    <source>
        <dbReference type="SAM" id="Phobius"/>
    </source>
</evidence>
<evidence type="ECO:0000256" key="1">
    <source>
        <dbReference type="SAM" id="MobiDB-lite"/>
    </source>
</evidence>
<dbReference type="Proteomes" id="UP000664164">
    <property type="component" value="Unassembled WGS sequence"/>
</dbReference>
<comment type="caution">
    <text evidence="3">The sequence shown here is derived from an EMBL/GenBank/DDBJ whole genome shotgun (WGS) entry which is preliminary data.</text>
</comment>
<proteinExistence type="predicted"/>
<gene>
    <name evidence="3" type="ORF">J1902_02395</name>
</gene>
<feature type="transmembrane region" description="Helical" evidence="2">
    <location>
        <begin position="109"/>
        <end position="127"/>
    </location>
</feature>
<accession>A0A939HF46</accession>
<evidence type="ECO:0000313" key="4">
    <source>
        <dbReference type="Proteomes" id="UP000664164"/>
    </source>
</evidence>
<dbReference type="AlphaFoldDB" id="A0A939HF46"/>
<keyword evidence="2" id="KW-0472">Membrane</keyword>
<keyword evidence="2" id="KW-0812">Transmembrane</keyword>
<organism evidence="3 4">
    <name type="scientific">Arthrobacter cavernae</name>
    <dbReference type="NCBI Taxonomy" id="2817681"/>
    <lineage>
        <taxon>Bacteria</taxon>
        <taxon>Bacillati</taxon>
        <taxon>Actinomycetota</taxon>
        <taxon>Actinomycetes</taxon>
        <taxon>Micrococcales</taxon>
        <taxon>Micrococcaceae</taxon>
        <taxon>Arthrobacter</taxon>
    </lineage>
</organism>
<protein>
    <submittedName>
        <fullName evidence="3">Uncharacterized protein</fullName>
    </submittedName>
</protein>
<evidence type="ECO:0000313" key="3">
    <source>
        <dbReference type="EMBL" id="MBO1266842.1"/>
    </source>
</evidence>